<sequence length="149" mass="16898">MAFRNDEELERYLNNMVEDDDSETEPLEAEEASENEDNVSVHSEQDDIISGSDEDDVPLSQLRGSVLKGKNGHVWSTSAPSSSRTPQRNIVTIQRSSQVRSNIEIEKEAVMILFSKPLDIVLTYTDQVLPNRKTNVLLIKQTKQRSRHS</sequence>
<accession>A0A8S3XKC4</accession>
<evidence type="ECO:0000313" key="3">
    <source>
        <dbReference type="Proteomes" id="UP000691718"/>
    </source>
</evidence>
<protein>
    <submittedName>
        <fullName evidence="2">(apollo) hypothetical protein</fullName>
    </submittedName>
</protein>
<organism evidence="2 3">
    <name type="scientific">Parnassius apollo</name>
    <name type="common">Apollo butterfly</name>
    <name type="synonym">Papilio apollo</name>
    <dbReference type="NCBI Taxonomy" id="110799"/>
    <lineage>
        <taxon>Eukaryota</taxon>
        <taxon>Metazoa</taxon>
        <taxon>Ecdysozoa</taxon>
        <taxon>Arthropoda</taxon>
        <taxon>Hexapoda</taxon>
        <taxon>Insecta</taxon>
        <taxon>Pterygota</taxon>
        <taxon>Neoptera</taxon>
        <taxon>Endopterygota</taxon>
        <taxon>Lepidoptera</taxon>
        <taxon>Glossata</taxon>
        <taxon>Ditrysia</taxon>
        <taxon>Papilionoidea</taxon>
        <taxon>Papilionidae</taxon>
        <taxon>Parnassiinae</taxon>
        <taxon>Parnassini</taxon>
        <taxon>Parnassius</taxon>
        <taxon>Parnassius</taxon>
    </lineage>
</organism>
<reference evidence="2" key="1">
    <citation type="submission" date="2021-04" db="EMBL/GenBank/DDBJ databases">
        <authorList>
            <person name="Tunstrom K."/>
        </authorList>
    </citation>
    <scope>NUCLEOTIDE SEQUENCE</scope>
</reference>
<keyword evidence="3" id="KW-1185">Reference proteome</keyword>
<dbReference type="EMBL" id="CAJQZP010001172">
    <property type="protein sequence ID" value="CAG5025090.1"/>
    <property type="molecule type" value="Genomic_DNA"/>
</dbReference>
<feature type="compositionally biased region" description="Acidic residues" evidence="1">
    <location>
        <begin position="17"/>
        <end position="37"/>
    </location>
</feature>
<evidence type="ECO:0000256" key="1">
    <source>
        <dbReference type="SAM" id="MobiDB-lite"/>
    </source>
</evidence>
<dbReference type="AlphaFoldDB" id="A0A8S3XKC4"/>
<gene>
    <name evidence="2" type="ORF">PAPOLLO_LOCUS18270</name>
</gene>
<dbReference type="OrthoDB" id="7475982at2759"/>
<comment type="caution">
    <text evidence="2">The sequence shown here is derived from an EMBL/GenBank/DDBJ whole genome shotgun (WGS) entry which is preliminary data.</text>
</comment>
<feature type="region of interest" description="Disordered" evidence="1">
    <location>
        <begin position="1"/>
        <end position="65"/>
    </location>
</feature>
<evidence type="ECO:0000313" key="2">
    <source>
        <dbReference type="EMBL" id="CAG5025090.1"/>
    </source>
</evidence>
<dbReference type="Proteomes" id="UP000691718">
    <property type="component" value="Unassembled WGS sequence"/>
</dbReference>
<proteinExistence type="predicted"/>
<name>A0A8S3XKC4_PARAO</name>